<dbReference type="SMART" id="SM00636">
    <property type="entry name" value="Glyco_18"/>
    <property type="match status" value="1"/>
</dbReference>
<feature type="domain" description="GH18" evidence="7">
    <location>
        <begin position="140"/>
        <end position="447"/>
    </location>
</feature>
<dbReference type="PROSITE" id="PS51910">
    <property type="entry name" value="GH18_2"/>
    <property type="match status" value="1"/>
</dbReference>
<comment type="similarity">
    <text evidence="4">Belongs to the glycosyl hydrolase 18 family.</text>
</comment>
<dbReference type="InterPro" id="IPR017853">
    <property type="entry name" value="GH"/>
</dbReference>
<dbReference type="SUPFAM" id="SSF51445">
    <property type="entry name" value="(Trans)glycosidases"/>
    <property type="match status" value="1"/>
</dbReference>
<dbReference type="Pfam" id="PF00704">
    <property type="entry name" value="Glyco_hydro_18"/>
    <property type="match status" value="1"/>
</dbReference>
<reference evidence="8 9" key="1">
    <citation type="submission" date="2019-07" db="EMBL/GenBank/DDBJ databases">
        <title>Genomics analysis of Aphanomyces spp. identifies a new class of oomycete effector associated with host adaptation.</title>
        <authorList>
            <person name="Gaulin E."/>
        </authorList>
    </citation>
    <scope>NUCLEOTIDE SEQUENCE [LARGE SCALE GENOMIC DNA]</scope>
    <source>
        <strain evidence="8 9">ATCC 201684</strain>
    </source>
</reference>
<dbReference type="GO" id="GO:0008061">
    <property type="term" value="F:chitin binding"/>
    <property type="evidence" value="ECO:0007669"/>
    <property type="project" value="InterPro"/>
</dbReference>
<dbReference type="GO" id="GO:0004553">
    <property type="term" value="F:hydrolase activity, hydrolyzing O-glycosyl compounds"/>
    <property type="evidence" value="ECO:0007669"/>
    <property type="project" value="InterPro"/>
</dbReference>
<dbReference type="EMBL" id="VJMJ01000001">
    <property type="protein sequence ID" value="KAF0745668.1"/>
    <property type="molecule type" value="Genomic_DNA"/>
</dbReference>
<gene>
    <name evidence="8" type="ORF">Ae201684_000119</name>
</gene>
<organism evidence="8 9">
    <name type="scientific">Aphanomyces euteiches</name>
    <dbReference type="NCBI Taxonomy" id="100861"/>
    <lineage>
        <taxon>Eukaryota</taxon>
        <taxon>Sar</taxon>
        <taxon>Stramenopiles</taxon>
        <taxon>Oomycota</taxon>
        <taxon>Saprolegniomycetes</taxon>
        <taxon>Saprolegniales</taxon>
        <taxon>Verrucalvaceae</taxon>
        <taxon>Aphanomyces</taxon>
    </lineage>
</organism>
<evidence type="ECO:0000313" key="8">
    <source>
        <dbReference type="EMBL" id="KAF0745668.1"/>
    </source>
</evidence>
<keyword evidence="2 3" id="KW-0326">Glycosidase</keyword>
<evidence type="ECO:0000256" key="5">
    <source>
        <dbReference type="SAM" id="MobiDB-lite"/>
    </source>
</evidence>
<feature type="region of interest" description="Disordered" evidence="5">
    <location>
        <begin position="1"/>
        <end position="36"/>
    </location>
</feature>
<dbReference type="Gene3D" id="3.20.20.80">
    <property type="entry name" value="Glycosidases"/>
    <property type="match status" value="1"/>
</dbReference>
<accession>A0A6G0XY35</accession>
<evidence type="ECO:0000256" key="6">
    <source>
        <dbReference type="SAM" id="Phobius"/>
    </source>
</evidence>
<comment type="caution">
    <text evidence="8">The sequence shown here is derived from an EMBL/GenBank/DDBJ whole genome shotgun (WGS) entry which is preliminary data.</text>
</comment>
<keyword evidence="6" id="KW-0472">Membrane</keyword>
<evidence type="ECO:0000259" key="7">
    <source>
        <dbReference type="PROSITE" id="PS51910"/>
    </source>
</evidence>
<evidence type="ECO:0000313" key="9">
    <source>
        <dbReference type="Proteomes" id="UP000481153"/>
    </source>
</evidence>
<dbReference type="GO" id="GO:0005975">
    <property type="term" value="P:carbohydrate metabolic process"/>
    <property type="evidence" value="ECO:0007669"/>
    <property type="project" value="InterPro"/>
</dbReference>
<keyword evidence="6" id="KW-0812">Transmembrane</keyword>
<dbReference type="Proteomes" id="UP000481153">
    <property type="component" value="Unassembled WGS sequence"/>
</dbReference>
<dbReference type="PROSITE" id="PS01095">
    <property type="entry name" value="GH18_1"/>
    <property type="match status" value="1"/>
</dbReference>
<evidence type="ECO:0000256" key="1">
    <source>
        <dbReference type="ARBA" id="ARBA00022801"/>
    </source>
</evidence>
<proteinExistence type="inferred from homology"/>
<feature type="transmembrane region" description="Helical" evidence="6">
    <location>
        <begin position="49"/>
        <end position="67"/>
    </location>
</feature>
<evidence type="ECO:0000256" key="2">
    <source>
        <dbReference type="ARBA" id="ARBA00023295"/>
    </source>
</evidence>
<keyword evidence="9" id="KW-1185">Reference proteome</keyword>
<sequence>MAGEVYSSEQFLDEPVRSRRPGSSAASAAQVSDTRVEKEESYEHTIRHSWPLIFGIAYLLALFYGFLTMVKTYEIDPTYGNWTLLQYQEDNLLGERCPAVDHGVAWKELKRKLLRCRRGQYYDPAHNTCFDCPADTPDTKVFNVFWETQSNCQHLVGNENLRFITHVMWSFIELADDGSVPPRFQYWSQEHIKDCILQLRMRCIKNLVALGGASNRDKFLGLKDPANLQRFKDSAMKVVEEFGFDGIDVDDETGNMIGTKQDWLKNQAPTVVTYLQALRTGLDTIRKPDEPRLVLSWDEFPSSWDPPEPNNTNYPGCIIYQDGEDGWHRCYEPKISDIVDMVNVMIYNVNGGDWVYQTIMQKTLPEWASAAVPKNKLVLGACSGMGCVMSQPAGQEVFNAGNGSAFYRGTMLWSGTIDILYENSSCLSRMGRAGNYGVKLPFRPTIT</sequence>
<keyword evidence="6" id="KW-1133">Transmembrane helix</keyword>
<dbReference type="VEuPathDB" id="FungiDB:AeMF1_009010"/>
<dbReference type="InterPro" id="IPR011583">
    <property type="entry name" value="Chitinase_II/V-like_cat"/>
</dbReference>
<name>A0A6G0XY35_9STRA</name>
<evidence type="ECO:0000256" key="3">
    <source>
        <dbReference type="RuleBase" id="RU000489"/>
    </source>
</evidence>
<dbReference type="InterPro" id="IPR001579">
    <property type="entry name" value="Glyco_hydro_18_chit_AS"/>
</dbReference>
<dbReference type="InterPro" id="IPR001223">
    <property type="entry name" value="Glyco_hydro18_cat"/>
</dbReference>
<evidence type="ECO:0000256" key="4">
    <source>
        <dbReference type="RuleBase" id="RU004453"/>
    </source>
</evidence>
<dbReference type="AlphaFoldDB" id="A0A6G0XY35"/>
<protein>
    <recommendedName>
        <fullName evidence="7">GH18 domain-containing protein</fullName>
    </recommendedName>
</protein>
<keyword evidence="1 3" id="KW-0378">Hydrolase</keyword>